<comment type="similarity">
    <text evidence="1">Belongs to the metallo-dependent hydrolases superfamily. ACMSD family.</text>
</comment>
<dbReference type="AlphaFoldDB" id="A0A2U3E2Y1"/>
<feature type="chain" id="PRO_5015743362" description="6-methylsalicylate decarboxylase" evidence="9">
    <location>
        <begin position="22"/>
        <end position="382"/>
    </location>
</feature>
<sequence length="382" mass="42044">MFASSIFVLFVLQLAAVQGHGASHTPSSQRGRIDTHTHFVPPFWREESIKYGYGKPDGMPGIPVSIFSRHTHMLLSAENKAWIQAWSEDAHLAMMAKAKIDKAILSITSPGTHLVPGDVKLGRNLTRRCNEFAADLKKRHPSKFGFWASLPLPDVEGSLREIEYAFDTLNADGVAVMTNAHGVYLGDPVLEPVFKALDKRKATIFVHPTSPCMGNGTMARPAAALPQYPNPMFEFLFDTSRAVVNLFVSGTMQRIPNVTFILSHAGGAITPLVARFTAFANILLGKPLQLDSVKETLRSQFYFDLAGFAFPDQIHGLLPYVNASRLTYGSDYPYTAEASVLDLVKVMDEEIPNVFRGCAAKKDIYWENALGILRGRASGGHH</sequence>
<dbReference type="GO" id="GO:0047596">
    <property type="term" value="F:6-methylsalicylate decarboxylase activity"/>
    <property type="evidence" value="ECO:0007669"/>
    <property type="project" value="UniProtKB-EC"/>
</dbReference>
<dbReference type="InterPro" id="IPR032465">
    <property type="entry name" value="ACMSD"/>
</dbReference>
<dbReference type="Gene3D" id="3.20.20.140">
    <property type="entry name" value="Metal-dependent hydrolases"/>
    <property type="match status" value="1"/>
</dbReference>
<evidence type="ECO:0000256" key="9">
    <source>
        <dbReference type="SAM" id="SignalP"/>
    </source>
</evidence>
<keyword evidence="2" id="KW-0479">Metal-binding</keyword>
<evidence type="ECO:0000256" key="2">
    <source>
        <dbReference type="ARBA" id="ARBA00022723"/>
    </source>
</evidence>
<dbReference type="Proteomes" id="UP000245956">
    <property type="component" value="Unassembled WGS sequence"/>
</dbReference>
<reference evidence="11 12" key="1">
    <citation type="journal article" date="2016" name="Front. Microbiol.">
        <title>Genome and transcriptome sequences reveal the specific parasitism of the nematophagous Purpureocillium lilacinum 36-1.</title>
        <authorList>
            <person name="Xie J."/>
            <person name="Li S."/>
            <person name="Mo C."/>
            <person name="Xiao X."/>
            <person name="Peng D."/>
            <person name="Wang G."/>
            <person name="Xiao Y."/>
        </authorList>
    </citation>
    <scope>NUCLEOTIDE SEQUENCE [LARGE SCALE GENOMIC DNA]</scope>
    <source>
        <strain evidence="11 12">36-1</strain>
    </source>
</reference>
<keyword evidence="4" id="KW-0862">Zinc</keyword>
<gene>
    <name evidence="11" type="ORF">PCL_01256</name>
</gene>
<dbReference type="EC" id="4.1.1.52" evidence="7"/>
<feature type="domain" description="Amidohydrolase-related" evidence="10">
    <location>
        <begin position="33"/>
        <end position="373"/>
    </location>
</feature>
<evidence type="ECO:0000313" key="12">
    <source>
        <dbReference type="Proteomes" id="UP000245956"/>
    </source>
</evidence>
<comment type="caution">
    <text evidence="11">The sequence shown here is derived from an EMBL/GenBank/DDBJ whole genome shotgun (WGS) entry which is preliminary data.</text>
</comment>
<protein>
    <recommendedName>
        <fullName evidence="7">6-methylsalicylate decarboxylase</fullName>
        <ecNumber evidence="7">4.1.1.52</ecNumber>
    </recommendedName>
</protein>
<dbReference type="PANTHER" id="PTHR21240">
    <property type="entry name" value="2-AMINO-3-CARBOXYLMUCONATE-6-SEMIALDEHYDE DECARBOXYLASE"/>
    <property type="match status" value="1"/>
</dbReference>
<evidence type="ECO:0000256" key="6">
    <source>
        <dbReference type="ARBA" id="ARBA00036832"/>
    </source>
</evidence>
<keyword evidence="9" id="KW-0732">Signal</keyword>
<evidence type="ECO:0000256" key="4">
    <source>
        <dbReference type="ARBA" id="ARBA00022833"/>
    </source>
</evidence>
<dbReference type="SUPFAM" id="SSF51556">
    <property type="entry name" value="Metallo-dependent hydrolases"/>
    <property type="match status" value="1"/>
</dbReference>
<evidence type="ECO:0000256" key="1">
    <source>
        <dbReference type="ARBA" id="ARBA00005871"/>
    </source>
</evidence>
<dbReference type="GO" id="GO:0005829">
    <property type="term" value="C:cytosol"/>
    <property type="evidence" value="ECO:0007669"/>
    <property type="project" value="TreeGrafter"/>
</dbReference>
<dbReference type="EMBL" id="LCWV01000013">
    <property type="protein sequence ID" value="PWI68871.1"/>
    <property type="molecule type" value="Genomic_DNA"/>
</dbReference>
<keyword evidence="3 8" id="KW-0210">Decarboxylase</keyword>
<evidence type="ECO:0000259" key="10">
    <source>
        <dbReference type="Pfam" id="PF04909"/>
    </source>
</evidence>
<dbReference type="PANTHER" id="PTHR21240:SF29">
    <property type="entry name" value="AMIDOHYDROLASE-RELATED DOMAIN-CONTAINING PROTEIN"/>
    <property type="match status" value="1"/>
</dbReference>
<evidence type="ECO:0000313" key="11">
    <source>
        <dbReference type="EMBL" id="PWI68871.1"/>
    </source>
</evidence>
<evidence type="ECO:0000256" key="3">
    <source>
        <dbReference type="ARBA" id="ARBA00022793"/>
    </source>
</evidence>
<dbReference type="GO" id="GO:0019748">
    <property type="term" value="P:secondary metabolic process"/>
    <property type="evidence" value="ECO:0007669"/>
    <property type="project" value="TreeGrafter"/>
</dbReference>
<comment type="catalytic activity">
    <reaction evidence="6">
        <text>6-methylsalicylate + H(+) = 3-methylphenol + CO2</text>
        <dbReference type="Rhea" id="RHEA:23112"/>
        <dbReference type="ChEBI" id="CHEBI:15378"/>
        <dbReference type="ChEBI" id="CHEBI:16526"/>
        <dbReference type="ChEBI" id="CHEBI:17231"/>
        <dbReference type="ChEBI" id="CHEBI:36658"/>
        <dbReference type="EC" id="4.1.1.52"/>
    </reaction>
    <physiologicalReaction direction="left-to-right" evidence="6">
        <dbReference type="Rhea" id="RHEA:23113"/>
    </physiologicalReaction>
</comment>
<keyword evidence="5 8" id="KW-0456">Lyase</keyword>
<dbReference type="GO" id="GO:0046872">
    <property type="term" value="F:metal ion binding"/>
    <property type="evidence" value="ECO:0007669"/>
    <property type="project" value="UniProtKB-KW"/>
</dbReference>
<dbReference type="GO" id="GO:0016787">
    <property type="term" value="F:hydrolase activity"/>
    <property type="evidence" value="ECO:0007669"/>
    <property type="project" value="InterPro"/>
</dbReference>
<dbReference type="InterPro" id="IPR006680">
    <property type="entry name" value="Amidohydro-rel"/>
</dbReference>
<proteinExistence type="inferred from homology"/>
<name>A0A2U3E2Y1_PURLI</name>
<feature type="signal peptide" evidence="9">
    <location>
        <begin position="1"/>
        <end position="21"/>
    </location>
</feature>
<dbReference type="InterPro" id="IPR032466">
    <property type="entry name" value="Metal_Hydrolase"/>
</dbReference>
<accession>A0A2U3E2Y1</accession>
<dbReference type="Pfam" id="PF04909">
    <property type="entry name" value="Amidohydro_2"/>
    <property type="match status" value="1"/>
</dbReference>
<evidence type="ECO:0000256" key="7">
    <source>
        <dbReference type="ARBA" id="ARBA00038889"/>
    </source>
</evidence>
<evidence type="ECO:0000256" key="8">
    <source>
        <dbReference type="RuleBase" id="RU366045"/>
    </source>
</evidence>
<evidence type="ECO:0000256" key="5">
    <source>
        <dbReference type="ARBA" id="ARBA00023239"/>
    </source>
</evidence>
<organism evidence="11 12">
    <name type="scientific">Purpureocillium lilacinum</name>
    <name type="common">Paecilomyces lilacinus</name>
    <dbReference type="NCBI Taxonomy" id="33203"/>
    <lineage>
        <taxon>Eukaryota</taxon>
        <taxon>Fungi</taxon>
        <taxon>Dikarya</taxon>
        <taxon>Ascomycota</taxon>
        <taxon>Pezizomycotina</taxon>
        <taxon>Sordariomycetes</taxon>
        <taxon>Hypocreomycetidae</taxon>
        <taxon>Hypocreales</taxon>
        <taxon>Ophiocordycipitaceae</taxon>
        <taxon>Purpureocillium</taxon>
    </lineage>
</organism>